<dbReference type="InterPro" id="IPR027417">
    <property type="entry name" value="P-loop_NTPase"/>
</dbReference>
<organism evidence="2 3">
    <name type="scientific">Paraeggerthella hongkongensis</name>
    <dbReference type="NCBI Taxonomy" id="230658"/>
    <lineage>
        <taxon>Bacteria</taxon>
        <taxon>Bacillati</taxon>
        <taxon>Actinomycetota</taxon>
        <taxon>Coriobacteriia</taxon>
        <taxon>Eggerthellales</taxon>
        <taxon>Eggerthellaceae</taxon>
        <taxon>Paraeggerthella</taxon>
    </lineage>
</organism>
<dbReference type="Proteomes" id="UP000278632">
    <property type="component" value="Unassembled WGS sequence"/>
</dbReference>
<keyword evidence="2" id="KW-0547">Nucleotide-binding</keyword>
<dbReference type="CDD" id="cd00009">
    <property type="entry name" value="AAA"/>
    <property type="match status" value="1"/>
</dbReference>
<dbReference type="OrthoDB" id="9770694at2"/>
<feature type="domain" description="IstB-like ATP-binding" evidence="1">
    <location>
        <begin position="117"/>
        <end position="260"/>
    </location>
</feature>
<sequence>MKHEENRGIMTLSEARERGIACDNPSPCVCAYCGKSLEPLGVVFHGGLRLVSAVKCDCEESAEAERRAAEQRAKEARLEELRRLESCGIRRRFLGATITHRESNLFLARFGEEPGCGLYIYGGVGRGKTFEASALAKEFSAAGYSVVFATVPDMLSSIQETFGNNDSTMVKTARYTTCDVLVLDDMGKESPSQWAVGMLFQIVNARYENLKSMVFTSQFALGDLKARMAKRGEGESAEAIASRIAETCGILHLVGPDRRLR</sequence>
<dbReference type="AlphaFoldDB" id="A0A3N0BE74"/>
<dbReference type="Gene3D" id="3.40.50.300">
    <property type="entry name" value="P-loop containing nucleotide triphosphate hydrolases"/>
    <property type="match status" value="1"/>
</dbReference>
<evidence type="ECO:0000313" key="3">
    <source>
        <dbReference type="Proteomes" id="UP000278632"/>
    </source>
</evidence>
<evidence type="ECO:0000259" key="1">
    <source>
        <dbReference type="Pfam" id="PF01695"/>
    </source>
</evidence>
<proteinExistence type="predicted"/>
<dbReference type="InterPro" id="IPR002611">
    <property type="entry name" value="IstB_ATP-bd"/>
</dbReference>
<dbReference type="PANTHER" id="PTHR30050:SF4">
    <property type="entry name" value="ATP-BINDING PROTEIN RV3427C IN INSERTION SEQUENCE-RELATED"/>
    <property type="match status" value="1"/>
</dbReference>
<accession>A0A3N0BE74</accession>
<dbReference type="GO" id="GO:0006260">
    <property type="term" value="P:DNA replication"/>
    <property type="evidence" value="ECO:0007669"/>
    <property type="project" value="TreeGrafter"/>
</dbReference>
<protein>
    <submittedName>
        <fullName evidence="2">ATP-binding protein</fullName>
    </submittedName>
</protein>
<dbReference type="SUPFAM" id="SSF52540">
    <property type="entry name" value="P-loop containing nucleoside triphosphate hydrolases"/>
    <property type="match status" value="1"/>
</dbReference>
<keyword evidence="3" id="KW-1185">Reference proteome</keyword>
<dbReference type="EMBL" id="QICD01000006">
    <property type="protein sequence ID" value="RNL46008.1"/>
    <property type="molecule type" value="Genomic_DNA"/>
</dbReference>
<reference evidence="3" key="1">
    <citation type="submission" date="2018-05" db="EMBL/GenBank/DDBJ databases">
        <title>Genome Sequencing of selected type strains of the family Eggerthellaceae.</title>
        <authorList>
            <person name="Danylec N."/>
            <person name="Stoll D.A."/>
            <person name="Doetsch A."/>
            <person name="Huch M."/>
        </authorList>
    </citation>
    <scope>NUCLEOTIDE SEQUENCE [LARGE SCALE GENOMIC DNA]</scope>
    <source>
        <strain evidence="3">DSM 16106</strain>
    </source>
</reference>
<dbReference type="PANTHER" id="PTHR30050">
    <property type="entry name" value="CHROMOSOMAL REPLICATION INITIATOR PROTEIN DNAA"/>
    <property type="match status" value="1"/>
</dbReference>
<dbReference type="GO" id="GO:0005524">
    <property type="term" value="F:ATP binding"/>
    <property type="evidence" value="ECO:0007669"/>
    <property type="project" value="UniProtKB-KW"/>
</dbReference>
<name>A0A3N0BE74_9ACTN</name>
<evidence type="ECO:0000313" key="2">
    <source>
        <dbReference type="EMBL" id="RNL46008.1"/>
    </source>
</evidence>
<keyword evidence="2" id="KW-0067">ATP-binding</keyword>
<gene>
    <name evidence="2" type="ORF">DMP08_04670</name>
</gene>
<comment type="caution">
    <text evidence="2">The sequence shown here is derived from an EMBL/GenBank/DDBJ whole genome shotgun (WGS) entry which is preliminary data.</text>
</comment>
<dbReference type="Pfam" id="PF01695">
    <property type="entry name" value="IstB_IS21"/>
    <property type="match status" value="1"/>
</dbReference>
<dbReference type="RefSeq" id="WP_123191813.1">
    <property type="nucleotide sequence ID" value="NZ_QICD01000006.1"/>
</dbReference>